<name>A0A0L7LE55_OPEBR</name>
<evidence type="ECO:0000256" key="3">
    <source>
        <dbReference type="ARBA" id="ARBA00022692"/>
    </source>
</evidence>
<evidence type="ECO:0000256" key="4">
    <source>
        <dbReference type="ARBA" id="ARBA00022729"/>
    </source>
</evidence>
<keyword evidence="8" id="KW-0325">Glycoprotein</keyword>
<evidence type="ECO:0000313" key="10">
    <source>
        <dbReference type="Proteomes" id="UP000037510"/>
    </source>
</evidence>
<keyword evidence="6" id="KW-1133">Transmembrane helix</keyword>
<dbReference type="SUPFAM" id="SSF52058">
    <property type="entry name" value="L domain-like"/>
    <property type="match status" value="1"/>
</dbReference>
<evidence type="ECO:0000313" key="9">
    <source>
        <dbReference type="EMBL" id="KOB73670.1"/>
    </source>
</evidence>
<proteinExistence type="predicted"/>
<evidence type="ECO:0000256" key="7">
    <source>
        <dbReference type="ARBA" id="ARBA00023136"/>
    </source>
</evidence>
<evidence type="ECO:0000256" key="1">
    <source>
        <dbReference type="ARBA" id="ARBA00004167"/>
    </source>
</evidence>
<feature type="non-terminal residue" evidence="9">
    <location>
        <position position="560"/>
    </location>
</feature>
<keyword evidence="3" id="KW-0812">Transmembrane</keyword>
<dbReference type="GO" id="GO:0038023">
    <property type="term" value="F:signaling receptor activity"/>
    <property type="evidence" value="ECO:0007669"/>
    <property type="project" value="TreeGrafter"/>
</dbReference>
<organism evidence="9 10">
    <name type="scientific">Operophtera brumata</name>
    <name type="common">Winter moth</name>
    <name type="synonym">Phalaena brumata</name>
    <dbReference type="NCBI Taxonomy" id="104452"/>
    <lineage>
        <taxon>Eukaryota</taxon>
        <taxon>Metazoa</taxon>
        <taxon>Ecdysozoa</taxon>
        <taxon>Arthropoda</taxon>
        <taxon>Hexapoda</taxon>
        <taxon>Insecta</taxon>
        <taxon>Pterygota</taxon>
        <taxon>Neoptera</taxon>
        <taxon>Endopterygota</taxon>
        <taxon>Lepidoptera</taxon>
        <taxon>Glossata</taxon>
        <taxon>Ditrysia</taxon>
        <taxon>Geometroidea</taxon>
        <taxon>Geometridae</taxon>
        <taxon>Larentiinae</taxon>
        <taxon>Operophtera</taxon>
    </lineage>
</organism>
<dbReference type="Pfam" id="PF13855">
    <property type="entry name" value="LRR_8"/>
    <property type="match status" value="2"/>
</dbReference>
<evidence type="ECO:0000256" key="8">
    <source>
        <dbReference type="ARBA" id="ARBA00023180"/>
    </source>
</evidence>
<protein>
    <submittedName>
        <fullName evidence="9">Toll9</fullName>
    </submittedName>
</protein>
<comment type="caution">
    <text evidence="9">The sequence shown here is derived from an EMBL/GenBank/DDBJ whole genome shotgun (WGS) entry which is preliminary data.</text>
</comment>
<evidence type="ECO:0000256" key="6">
    <source>
        <dbReference type="ARBA" id="ARBA00022989"/>
    </source>
</evidence>
<dbReference type="AlphaFoldDB" id="A0A0L7LE55"/>
<keyword evidence="7" id="KW-0472">Membrane</keyword>
<accession>A0A0L7LE55</accession>
<dbReference type="PANTHER" id="PTHR24365">
    <property type="entry name" value="TOLL-LIKE RECEPTOR"/>
    <property type="match status" value="1"/>
</dbReference>
<keyword evidence="4" id="KW-0732">Signal</keyword>
<dbReference type="Proteomes" id="UP000037510">
    <property type="component" value="Unassembled WGS sequence"/>
</dbReference>
<feature type="non-terminal residue" evidence="9">
    <location>
        <position position="1"/>
    </location>
</feature>
<dbReference type="InterPro" id="IPR003591">
    <property type="entry name" value="Leu-rich_rpt_typical-subtyp"/>
</dbReference>
<keyword evidence="10" id="KW-1185">Reference proteome</keyword>
<reference evidence="9 10" key="1">
    <citation type="journal article" date="2015" name="Genome Biol. Evol.">
        <title>The genome of winter moth (Operophtera brumata) provides a genomic perspective on sexual dimorphism and phenology.</title>
        <authorList>
            <person name="Derks M.F."/>
            <person name="Smit S."/>
            <person name="Salis L."/>
            <person name="Schijlen E."/>
            <person name="Bossers A."/>
            <person name="Mateman C."/>
            <person name="Pijl A.S."/>
            <person name="de Ridder D."/>
            <person name="Groenen M.A."/>
            <person name="Visser M.E."/>
            <person name="Megens H.J."/>
        </authorList>
    </citation>
    <scope>NUCLEOTIDE SEQUENCE [LARGE SCALE GENOMIC DNA]</scope>
    <source>
        <strain evidence="9">WM2013NL</strain>
        <tissue evidence="9">Head and thorax</tissue>
    </source>
</reference>
<dbReference type="STRING" id="104452.A0A0L7LE55"/>
<evidence type="ECO:0000256" key="2">
    <source>
        <dbReference type="ARBA" id="ARBA00022614"/>
    </source>
</evidence>
<dbReference type="GO" id="GO:0005886">
    <property type="term" value="C:plasma membrane"/>
    <property type="evidence" value="ECO:0007669"/>
    <property type="project" value="TreeGrafter"/>
</dbReference>
<dbReference type="SMART" id="SM00369">
    <property type="entry name" value="LRR_TYP"/>
    <property type="match status" value="6"/>
</dbReference>
<sequence length="560" mass="63737">CSLSAGVVALAIHFKRTELPTHSQVTVTYTPVTTMRTPLLQGRSPGDAGRRRRRSPILHLVFVFRDSTGQLLSETLEYITFFGNLFSDISAPGDVYGVSMNATEARERAINPPACSIQILGDNIFKGMPQLEALYIGENEVFYIDANAFAGLNNLIHLDFSRNAAYDERGNLQTLASETFYVFESLKNMSSLDMSFTKLTQQHVSMLKGIGSQLTRLSLCETGLTALDDEIFNRTSLRILDLSGNYGIFGNSKTLAGLEDTLQILYARDTGLRTMDIFEGFDLLEVLNLSMNEITAVSSQVAKTLKSLQILDLDMNRLTSWFSPVFSLLPSLKLLSLRENNINLISEEMIADIAEVQYLAMSGNFIVCNCHTRDFFDLALQNEQYHNHDIITGRSFHVRGNPEASVVKYHRGFIDFNKQIMHRTEVSVNCTEEICYDYNEEIQANFLIIDYYPTSYMCLLVAESRPIEFSQVDGCNRNSRDIDYDKVIQDNKERLYILLAIPGFLIILIPRRLRPNTLHYLMLTKTYIVWPKDENERALFWRRVKKSIVTMKQRQTPIEG</sequence>
<keyword evidence="2" id="KW-0433">Leucine-rich repeat</keyword>
<dbReference type="PANTHER" id="PTHR24365:SF530">
    <property type="entry name" value="MSTPROX-RELATED"/>
    <property type="match status" value="1"/>
</dbReference>
<dbReference type="InterPro" id="IPR032675">
    <property type="entry name" value="LRR_dom_sf"/>
</dbReference>
<dbReference type="EMBL" id="JTDY01001518">
    <property type="protein sequence ID" value="KOB73670.1"/>
    <property type="molecule type" value="Genomic_DNA"/>
</dbReference>
<comment type="subcellular location">
    <subcellularLocation>
        <location evidence="1">Membrane</location>
        <topology evidence="1">Single-pass membrane protein</topology>
    </subcellularLocation>
</comment>
<dbReference type="Gene3D" id="3.80.10.10">
    <property type="entry name" value="Ribonuclease Inhibitor"/>
    <property type="match status" value="1"/>
</dbReference>
<dbReference type="InterPro" id="IPR001611">
    <property type="entry name" value="Leu-rich_rpt"/>
</dbReference>
<dbReference type="GO" id="GO:0007165">
    <property type="term" value="P:signal transduction"/>
    <property type="evidence" value="ECO:0007669"/>
    <property type="project" value="TreeGrafter"/>
</dbReference>
<keyword evidence="5" id="KW-0677">Repeat</keyword>
<gene>
    <name evidence="9" type="ORF">OBRU01_10667</name>
</gene>
<evidence type="ECO:0000256" key="5">
    <source>
        <dbReference type="ARBA" id="ARBA00022737"/>
    </source>
</evidence>